<gene>
    <name evidence="1" type="ORF">RRG08_036842</name>
</gene>
<dbReference type="AlphaFoldDB" id="A0AAE0Y984"/>
<evidence type="ECO:0000313" key="1">
    <source>
        <dbReference type="EMBL" id="KAK3735794.1"/>
    </source>
</evidence>
<accession>A0AAE0Y984</accession>
<dbReference type="Proteomes" id="UP001283361">
    <property type="component" value="Unassembled WGS sequence"/>
</dbReference>
<keyword evidence="2" id="KW-1185">Reference proteome</keyword>
<proteinExistence type="predicted"/>
<evidence type="ECO:0000313" key="2">
    <source>
        <dbReference type="Proteomes" id="UP001283361"/>
    </source>
</evidence>
<sequence>MNAEAAWIWSKANLTQGLVTVLPSVSSADQPDVQLSGSGSGVLTSLTCSCQVEGVASCLVTDGGAAISCKAGEWSCNQF</sequence>
<dbReference type="EMBL" id="JAWDGP010006766">
    <property type="protein sequence ID" value="KAK3735794.1"/>
    <property type="molecule type" value="Genomic_DNA"/>
</dbReference>
<comment type="caution">
    <text evidence="1">The sequence shown here is derived from an EMBL/GenBank/DDBJ whole genome shotgun (WGS) entry which is preliminary data.</text>
</comment>
<organism evidence="1 2">
    <name type="scientific">Elysia crispata</name>
    <name type="common">lettuce slug</name>
    <dbReference type="NCBI Taxonomy" id="231223"/>
    <lineage>
        <taxon>Eukaryota</taxon>
        <taxon>Metazoa</taxon>
        <taxon>Spiralia</taxon>
        <taxon>Lophotrochozoa</taxon>
        <taxon>Mollusca</taxon>
        <taxon>Gastropoda</taxon>
        <taxon>Heterobranchia</taxon>
        <taxon>Euthyneura</taxon>
        <taxon>Panpulmonata</taxon>
        <taxon>Sacoglossa</taxon>
        <taxon>Placobranchoidea</taxon>
        <taxon>Plakobranchidae</taxon>
        <taxon>Elysia</taxon>
    </lineage>
</organism>
<reference evidence="1" key="1">
    <citation type="journal article" date="2023" name="G3 (Bethesda)">
        <title>A reference genome for the long-term kleptoplast-retaining sea slug Elysia crispata morphotype clarki.</title>
        <authorList>
            <person name="Eastman K.E."/>
            <person name="Pendleton A.L."/>
            <person name="Shaikh M.A."/>
            <person name="Suttiyut T."/>
            <person name="Ogas R."/>
            <person name="Tomko P."/>
            <person name="Gavelis G."/>
            <person name="Widhalm J.R."/>
            <person name="Wisecaver J.H."/>
        </authorList>
    </citation>
    <scope>NUCLEOTIDE SEQUENCE</scope>
    <source>
        <strain evidence="1">ECLA1</strain>
    </source>
</reference>
<protein>
    <submittedName>
        <fullName evidence="1">Uncharacterized protein</fullName>
    </submittedName>
</protein>
<name>A0AAE0Y984_9GAST</name>